<feature type="compositionally biased region" description="Low complexity" evidence="1">
    <location>
        <begin position="238"/>
        <end position="250"/>
    </location>
</feature>
<feature type="compositionally biased region" description="Basic residues" evidence="1">
    <location>
        <begin position="301"/>
        <end position="314"/>
    </location>
</feature>
<feature type="region of interest" description="Disordered" evidence="1">
    <location>
        <begin position="184"/>
        <end position="438"/>
    </location>
</feature>
<comment type="caution">
    <text evidence="2">The sequence shown here is derived from an EMBL/GenBank/DDBJ whole genome shotgun (WGS) entry which is preliminary data.</text>
</comment>
<name>A0AAV9Q7G2_9PEZI</name>
<sequence length="594" mass="64115">MMSSAQIPEVAVIVKVPNIAMKYPMTNGQVIRFTRDEDYYEAMKMLSRANVPTVEAGSFPAQPKPQHPPPPIMLTPNDSASQIGTSNEASTSHSQILGFPSLGRPTIQTFRPAMAPPGYVPSALDNAQSRSAANQSMLDQLQTGPTLGRQIGGPRSNISLSTATTLVNAKEHFGMQTTYGRHDVDAYLPTSRPPGISHPQADTKPAQQQSNTTRLDPHESSLGLPPRRTLPFRKPEPSLSTSVSTSGSRSIRPPKQAQTDSMTVPSVAAEDHPSTAAAGASLQTTGKRKRGPAKTTGKPSAPRKPRAPNKRAKAGSKSTANARPVPTVEELLKQPSPSPTLTRRMTRAMSILSTQHDHDQQPNPIEAKPAEPKQPSPRPEANNEGHREASPSLGSPTRRITRSTSKLSTGVEHMKIPEPDADADFQPQHGKDNPYPCTPAEQMINLLTPASPEAQHVAAANLNLQPSAARNNPNQPAEPITVPPSSFACADPQPKSRPNQHRPQPEPSITDPDPVQAITSSVLTNLDADAVPDLASNDLDKLQAWSRQPPAVRLPTLKSYFCRLIMQPEFLNLCKDLEGMWEGEILNARLARMS</sequence>
<accession>A0AAV9Q7G2</accession>
<feature type="region of interest" description="Disordered" evidence="1">
    <location>
        <begin position="466"/>
        <end position="515"/>
    </location>
</feature>
<feature type="compositionally biased region" description="Polar residues" evidence="1">
    <location>
        <begin position="205"/>
        <end position="214"/>
    </location>
</feature>
<dbReference type="Proteomes" id="UP001345827">
    <property type="component" value="Unassembled WGS sequence"/>
</dbReference>
<protein>
    <submittedName>
        <fullName evidence="2">Uncharacterized protein</fullName>
    </submittedName>
</protein>
<dbReference type="AlphaFoldDB" id="A0AAV9Q7G2"/>
<evidence type="ECO:0000256" key="1">
    <source>
        <dbReference type="SAM" id="MobiDB-lite"/>
    </source>
</evidence>
<gene>
    <name evidence="2" type="ORF">LTR25_004861</name>
</gene>
<feature type="compositionally biased region" description="Polar residues" evidence="1">
    <location>
        <begin position="466"/>
        <end position="475"/>
    </location>
</feature>
<dbReference type="EMBL" id="JAXLQG010000007">
    <property type="protein sequence ID" value="KAK5537609.1"/>
    <property type="molecule type" value="Genomic_DNA"/>
</dbReference>
<reference evidence="2 3" key="1">
    <citation type="submission" date="2023-06" db="EMBL/GenBank/DDBJ databases">
        <title>Black Yeasts Isolated from many extreme environments.</title>
        <authorList>
            <person name="Coleine C."/>
            <person name="Stajich J.E."/>
            <person name="Selbmann L."/>
        </authorList>
    </citation>
    <scope>NUCLEOTIDE SEQUENCE [LARGE SCALE GENOMIC DNA]</scope>
    <source>
        <strain evidence="2 3">CCFEE 5887</strain>
    </source>
</reference>
<evidence type="ECO:0000313" key="3">
    <source>
        <dbReference type="Proteomes" id="UP001345827"/>
    </source>
</evidence>
<feature type="compositionally biased region" description="Polar residues" evidence="1">
    <location>
        <begin position="76"/>
        <end position="93"/>
    </location>
</feature>
<organism evidence="2 3">
    <name type="scientific">Vermiconidia calcicola</name>
    <dbReference type="NCBI Taxonomy" id="1690605"/>
    <lineage>
        <taxon>Eukaryota</taxon>
        <taxon>Fungi</taxon>
        <taxon>Dikarya</taxon>
        <taxon>Ascomycota</taxon>
        <taxon>Pezizomycotina</taxon>
        <taxon>Dothideomycetes</taxon>
        <taxon>Dothideomycetidae</taxon>
        <taxon>Mycosphaerellales</taxon>
        <taxon>Extremaceae</taxon>
        <taxon>Vermiconidia</taxon>
    </lineage>
</organism>
<proteinExistence type="predicted"/>
<feature type="compositionally biased region" description="Pro residues" evidence="1">
    <location>
        <begin position="62"/>
        <end position="73"/>
    </location>
</feature>
<evidence type="ECO:0000313" key="2">
    <source>
        <dbReference type="EMBL" id="KAK5537609.1"/>
    </source>
</evidence>
<feature type="region of interest" description="Disordered" evidence="1">
    <location>
        <begin position="55"/>
        <end position="93"/>
    </location>
</feature>
<keyword evidence="3" id="KW-1185">Reference proteome</keyword>